<feature type="transmembrane region" description="Helical" evidence="9">
    <location>
        <begin position="730"/>
        <end position="754"/>
    </location>
</feature>
<feature type="transmembrane region" description="Helical" evidence="9">
    <location>
        <begin position="616"/>
        <end position="638"/>
    </location>
</feature>
<protein>
    <recommendedName>
        <fullName evidence="12">Oligopeptide transporter 1-like</fullName>
    </recommendedName>
</protein>
<feature type="transmembrane region" description="Helical" evidence="9">
    <location>
        <begin position="299"/>
        <end position="317"/>
    </location>
</feature>
<evidence type="ECO:0000256" key="3">
    <source>
        <dbReference type="ARBA" id="ARBA00022448"/>
    </source>
</evidence>
<dbReference type="NCBIfam" id="TIGR00727">
    <property type="entry name" value="ISP4_OPT"/>
    <property type="match status" value="1"/>
</dbReference>
<feature type="transmembrane region" description="Helical" evidence="9">
    <location>
        <begin position="532"/>
        <end position="554"/>
    </location>
</feature>
<comment type="similarity">
    <text evidence="2">Belongs to the oligopeptide OPT transporter (TC 2.A.67.1) family.</text>
</comment>
<dbReference type="EMBL" id="JBBPBN010000241">
    <property type="protein sequence ID" value="KAK8971754.1"/>
    <property type="molecule type" value="Genomic_DNA"/>
</dbReference>
<feature type="transmembrane region" description="Helical" evidence="9">
    <location>
        <begin position="692"/>
        <end position="710"/>
    </location>
</feature>
<dbReference type="NCBIfam" id="TIGR00728">
    <property type="entry name" value="OPT_sfam"/>
    <property type="match status" value="1"/>
</dbReference>
<keyword evidence="6" id="KW-0653">Protein transport</keyword>
<comment type="subcellular location">
    <subcellularLocation>
        <location evidence="1">Membrane</location>
        <topology evidence="1">Multi-pass membrane protein</topology>
    </subcellularLocation>
</comment>
<evidence type="ECO:0000256" key="4">
    <source>
        <dbReference type="ARBA" id="ARBA00022692"/>
    </source>
</evidence>
<proteinExistence type="inferred from homology"/>
<feature type="transmembrane region" description="Helical" evidence="9">
    <location>
        <begin position="371"/>
        <end position="394"/>
    </location>
</feature>
<feature type="transmembrane region" description="Helical" evidence="9">
    <location>
        <begin position="447"/>
        <end position="469"/>
    </location>
</feature>
<gene>
    <name evidence="10" type="ORF">V6N11_081454</name>
</gene>
<keyword evidence="3" id="KW-0813">Transport</keyword>
<evidence type="ECO:0000256" key="8">
    <source>
        <dbReference type="ARBA" id="ARBA00023136"/>
    </source>
</evidence>
<feature type="transmembrane region" description="Helical" evidence="9">
    <location>
        <begin position="504"/>
        <end position="520"/>
    </location>
</feature>
<evidence type="ECO:0008006" key="12">
    <source>
        <dbReference type="Google" id="ProtNLM"/>
    </source>
</evidence>
<feature type="transmembrane region" description="Helical" evidence="9">
    <location>
        <begin position="766"/>
        <end position="787"/>
    </location>
</feature>
<comment type="caution">
    <text evidence="10">The sequence shown here is derived from an EMBL/GenBank/DDBJ whole genome shotgun (WGS) entry which is preliminary data.</text>
</comment>
<evidence type="ECO:0000256" key="9">
    <source>
        <dbReference type="SAM" id="Phobius"/>
    </source>
</evidence>
<evidence type="ECO:0000313" key="10">
    <source>
        <dbReference type="EMBL" id="KAK8971754.1"/>
    </source>
</evidence>
<accession>A0ABR2N6I6</accession>
<keyword evidence="5" id="KW-0571">Peptide transport</keyword>
<dbReference type="Pfam" id="PF03169">
    <property type="entry name" value="OPT"/>
    <property type="match status" value="1"/>
</dbReference>
<dbReference type="InterPro" id="IPR004648">
    <property type="entry name" value="Oligpept_transpt"/>
</dbReference>
<evidence type="ECO:0000256" key="5">
    <source>
        <dbReference type="ARBA" id="ARBA00022856"/>
    </source>
</evidence>
<evidence type="ECO:0000313" key="11">
    <source>
        <dbReference type="Proteomes" id="UP001396334"/>
    </source>
</evidence>
<keyword evidence="8 9" id="KW-0472">Membrane</keyword>
<keyword evidence="11" id="KW-1185">Reference proteome</keyword>
<evidence type="ECO:0000256" key="1">
    <source>
        <dbReference type="ARBA" id="ARBA00004141"/>
    </source>
</evidence>
<evidence type="ECO:0000256" key="6">
    <source>
        <dbReference type="ARBA" id="ARBA00022927"/>
    </source>
</evidence>
<name>A0ABR2N6I6_9ROSI</name>
<keyword evidence="4 9" id="KW-0812">Transmembrane</keyword>
<keyword evidence="7 9" id="KW-1133">Transmembrane helix</keyword>
<dbReference type="Proteomes" id="UP001396334">
    <property type="component" value="Unassembled WGS sequence"/>
</dbReference>
<evidence type="ECO:0000256" key="2">
    <source>
        <dbReference type="ARBA" id="ARBA00005484"/>
    </source>
</evidence>
<sequence>MSNVSPVKWNLLQRTAAMVLDMAENALLSRELQHSLSKNLTTCSNRGNFALVLKQSVKNSLPVDGIIPSCINDVYHRRAWSIKILRRWITLTSPKSSVANVEEVNDSPIEQVRVTVPIHDDPTLPCLTFRTWTLGITSCAVLSFLNQFFIYRQNSLQISSVTAQIVVLPLGKLMAATLPRKSLKIPCTKWSFSLNPGPFNMKEHVLITIFANSGSTNVYALNIVTIVKAFYHGQIHPLAALLLAQTTQMLGYGWAGMFRKFLVDSPYMWWPNNLVQVSLFRALHDDEVRSKGGLTRLQFFIVVFVSSFAYFIIPNYLFPSITALSFVCWIWKESVTAQIIGAGRNGLGVGSFALDWSTVASFLQSPLATPAFAIINIMLGFVIVVYILTPIAYWSNSYDARRFPIISSHVFTDDGRKYNVSRVLNFTTYEFDQQGYDGYSKVNLSVFFVYAYGISFATLAATVSHVAFFHGRTIWEQTKSALGDKFSDVHYRLMKKNYKAVPQWWFYMLLVIVSGLAMLISEGFGRQFQLPYWGVLLAMGLAMFFTLPVGVIMATTNQQPGLNVITELIIGYIYPGKPLANVVFKTYGYISAAQAIMFLQDFKLGHYMKVPPKSMFVVQLVGTVVASCVYFGTAWWLLTTVEHICDPSKLPQGSPWTCPGDDIFYNASIIWGVVGPLRMFGRLGLYSKMNYFFLIGILAPLPVWVLSRIFPDQNWIKLINMPLIIGGSGYLPAARVVNYWCWGVVGLLFNFFVYRRYKGWWARHNYILSAGLDAGVAFMAILCYFALQMWDINGPKWWGAQLDDHCPLASCPTAPGIQVEGCPVFS</sequence>
<organism evidence="10 11">
    <name type="scientific">Hibiscus sabdariffa</name>
    <name type="common">roselle</name>
    <dbReference type="NCBI Taxonomy" id="183260"/>
    <lineage>
        <taxon>Eukaryota</taxon>
        <taxon>Viridiplantae</taxon>
        <taxon>Streptophyta</taxon>
        <taxon>Embryophyta</taxon>
        <taxon>Tracheophyta</taxon>
        <taxon>Spermatophyta</taxon>
        <taxon>Magnoliopsida</taxon>
        <taxon>eudicotyledons</taxon>
        <taxon>Gunneridae</taxon>
        <taxon>Pentapetalae</taxon>
        <taxon>rosids</taxon>
        <taxon>malvids</taxon>
        <taxon>Malvales</taxon>
        <taxon>Malvaceae</taxon>
        <taxon>Malvoideae</taxon>
        <taxon>Hibiscus</taxon>
    </lineage>
</organism>
<evidence type="ECO:0000256" key="7">
    <source>
        <dbReference type="ARBA" id="ARBA00022989"/>
    </source>
</evidence>
<dbReference type="PANTHER" id="PTHR22601">
    <property type="entry name" value="ISP4 LIKE PROTEIN"/>
    <property type="match status" value="1"/>
</dbReference>
<dbReference type="InterPro" id="IPR004813">
    <property type="entry name" value="OPT"/>
</dbReference>
<reference evidence="10 11" key="1">
    <citation type="journal article" date="2024" name="G3 (Bethesda)">
        <title>Genome assembly of Hibiscus sabdariffa L. provides insights into metabolisms of medicinal natural products.</title>
        <authorList>
            <person name="Kim T."/>
        </authorList>
    </citation>
    <scope>NUCLEOTIDE SEQUENCE [LARGE SCALE GENOMIC DNA]</scope>
    <source>
        <strain evidence="10">TK-2024</strain>
        <tissue evidence="10">Old leaves</tissue>
    </source>
</reference>